<gene>
    <name evidence="2" type="ORF">SAMN02787073_4092</name>
</gene>
<sequence length="306" mass="35603">MINKLFALFLSSMVYLISCQEKTVSNDNHFQIEKKEILYNDKKIYLGMPIEEFIQSINSEYRVAKYSLNERTDKSWSWKDGGEAYLNDNGKIKYFNININNDALEKEYNSIEEIVKKVGQYENFKEKKVPSEESIFYVWDKLGFNVAVHDNTVGQINLYPIHYTKRNIEYRLITPGPPKAKSDAYIDTEDKSDVENYKVMLERQPKTEFKGKFTYDGRTADFSKIGYTGWNTMVKDLDIAGSSYDPPGDSKGWGRKIWLNYDSCLIDIRRYNNDNESTGSPSKDKVGKIDGVQAIEIWRFTEGDRK</sequence>
<proteinExistence type="predicted"/>
<name>A0A1M5J5V2_9FLAO</name>
<feature type="domain" description="DUF7738" evidence="1">
    <location>
        <begin position="99"/>
        <end position="221"/>
    </location>
</feature>
<dbReference type="Proteomes" id="UP000184108">
    <property type="component" value="Unassembled WGS sequence"/>
</dbReference>
<protein>
    <recommendedName>
        <fullName evidence="1">DUF7738 domain-containing protein</fullName>
    </recommendedName>
</protein>
<dbReference type="AlphaFoldDB" id="A0A1M5J5V2"/>
<dbReference type="Pfam" id="PF24880">
    <property type="entry name" value="DUF7738"/>
    <property type="match status" value="1"/>
</dbReference>
<evidence type="ECO:0000259" key="1">
    <source>
        <dbReference type="Pfam" id="PF24880"/>
    </source>
</evidence>
<dbReference type="EMBL" id="FQVE01000005">
    <property type="protein sequence ID" value="SHG35964.1"/>
    <property type="molecule type" value="Genomic_DNA"/>
</dbReference>
<evidence type="ECO:0000313" key="2">
    <source>
        <dbReference type="EMBL" id="SHG35964.1"/>
    </source>
</evidence>
<accession>A0A1M5J5V2</accession>
<evidence type="ECO:0000313" key="3">
    <source>
        <dbReference type="Proteomes" id="UP000184108"/>
    </source>
</evidence>
<dbReference type="InterPro" id="IPR056640">
    <property type="entry name" value="DUF7738"/>
</dbReference>
<reference evidence="3" key="1">
    <citation type="submission" date="2016-11" db="EMBL/GenBank/DDBJ databases">
        <authorList>
            <person name="Varghese N."/>
            <person name="Submissions S."/>
        </authorList>
    </citation>
    <scope>NUCLEOTIDE SEQUENCE [LARGE SCALE GENOMIC DNA]</scope>
    <source>
        <strain evidence="3">YR203</strain>
    </source>
</reference>
<dbReference type="RefSeq" id="WP_139260014.1">
    <property type="nucleotide sequence ID" value="NZ_FQVE01000005.1"/>
</dbReference>
<organism evidence="2 3">
    <name type="scientific">Chryseobacterium vrystaatense</name>
    <dbReference type="NCBI Taxonomy" id="307480"/>
    <lineage>
        <taxon>Bacteria</taxon>
        <taxon>Pseudomonadati</taxon>
        <taxon>Bacteroidota</taxon>
        <taxon>Flavobacteriia</taxon>
        <taxon>Flavobacteriales</taxon>
        <taxon>Weeksellaceae</taxon>
        <taxon>Chryseobacterium group</taxon>
        <taxon>Chryseobacterium</taxon>
    </lineage>
</organism>